<dbReference type="Pfam" id="PF05711">
    <property type="entry name" value="TylF"/>
    <property type="match status" value="1"/>
</dbReference>
<gene>
    <name evidence="1" type="ORF">LL253_10250</name>
</gene>
<dbReference type="RefSeq" id="WP_228227121.1">
    <property type="nucleotide sequence ID" value="NZ_JAJGNP010000006.1"/>
</dbReference>
<organism evidence="1 2">
    <name type="scientific">Sphingobium soli</name>
    <dbReference type="NCBI Taxonomy" id="1591116"/>
    <lineage>
        <taxon>Bacteria</taxon>
        <taxon>Pseudomonadati</taxon>
        <taxon>Pseudomonadota</taxon>
        <taxon>Alphaproteobacteria</taxon>
        <taxon>Sphingomonadales</taxon>
        <taxon>Sphingomonadaceae</taxon>
        <taxon>Sphingobium</taxon>
    </lineage>
</organism>
<reference evidence="1 2" key="1">
    <citation type="submission" date="2021-10" db="EMBL/GenBank/DDBJ databases">
        <title>The diversity and Nitrogen Metabolism of Culturable Nitrate-Utilizing Bacteria Within the Oxygen Minimum Zone of the Changjiang (Yangtze River)Estuary.</title>
        <authorList>
            <person name="Zhang D."/>
            <person name="Zheng J."/>
            <person name="Liu S."/>
            <person name="He W."/>
        </authorList>
    </citation>
    <scope>NUCLEOTIDE SEQUENCE [LARGE SCALE GENOMIC DNA]</scope>
    <source>
        <strain evidence="1 2">FXH275-2</strain>
    </source>
</reference>
<dbReference type="SUPFAM" id="SSF53335">
    <property type="entry name" value="S-adenosyl-L-methionine-dependent methyltransferases"/>
    <property type="match status" value="1"/>
</dbReference>
<dbReference type="EMBL" id="JAJGNP010000006">
    <property type="protein sequence ID" value="MCC4233069.1"/>
    <property type="molecule type" value="Genomic_DNA"/>
</dbReference>
<accession>A0ABS8H3E4</accession>
<comment type="caution">
    <text evidence="1">The sequence shown here is derived from an EMBL/GenBank/DDBJ whole genome shotgun (WGS) entry which is preliminary data.</text>
</comment>
<dbReference type="Proteomes" id="UP001198830">
    <property type="component" value="Unassembled WGS sequence"/>
</dbReference>
<sequence>MKIIVFGSGSAAKDFLSMVPAKTTVLGLSDNDSSKHGTTVDGFEILDPASLTGMNFDYVVITARAVDQIRAGLIEMGVAADKIVTYYASYSRQLHEQANRDIRILNEAIGLGLRPAGLATMYLDKAQPLEQADAGPGDYVRNGAFHLAARQIRDRGVPGAVAELGVYKGDQACLINRLFADRTLYLFDTFSGFSDRDLDAESEGNFSSAIVGDFVDTSIELVESKLPHPDRAKFFPGFFPETAEGLEETFAFVSLDVDLYDPTRAGLHWFYDRLSPGGYIFVHDYNNCRYMGVSKAVDAFVAATGACLVPLPDFAGSVVIAK</sequence>
<proteinExistence type="predicted"/>
<dbReference type="GO" id="GO:0008168">
    <property type="term" value="F:methyltransferase activity"/>
    <property type="evidence" value="ECO:0007669"/>
    <property type="project" value="UniProtKB-KW"/>
</dbReference>
<dbReference type="Gene3D" id="3.40.50.150">
    <property type="entry name" value="Vaccinia Virus protein VP39"/>
    <property type="match status" value="1"/>
</dbReference>
<keyword evidence="1" id="KW-0489">Methyltransferase</keyword>
<protein>
    <submittedName>
        <fullName evidence="1">TylF/MycF family methyltransferase</fullName>
    </submittedName>
</protein>
<dbReference type="PANTHER" id="PTHR40036">
    <property type="entry name" value="MACROCIN O-METHYLTRANSFERASE"/>
    <property type="match status" value="1"/>
</dbReference>
<dbReference type="GO" id="GO:0032259">
    <property type="term" value="P:methylation"/>
    <property type="evidence" value="ECO:0007669"/>
    <property type="project" value="UniProtKB-KW"/>
</dbReference>
<dbReference type="Gene3D" id="3.40.50.720">
    <property type="entry name" value="NAD(P)-binding Rossmann-like Domain"/>
    <property type="match status" value="1"/>
</dbReference>
<keyword evidence="1" id="KW-0808">Transferase</keyword>
<name>A0ABS8H3E4_9SPHN</name>
<evidence type="ECO:0000313" key="2">
    <source>
        <dbReference type="Proteomes" id="UP001198830"/>
    </source>
</evidence>
<keyword evidence="2" id="KW-1185">Reference proteome</keyword>
<dbReference type="InterPro" id="IPR029063">
    <property type="entry name" value="SAM-dependent_MTases_sf"/>
</dbReference>
<evidence type="ECO:0000313" key="1">
    <source>
        <dbReference type="EMBL" id="MCC4233069.1"/>
    </source>
</evidence>
<dbReference type="PANTHER" id="PTHR40036:SF1">
    <property type="entry name" value="MACROCIN O-METHYLTRANSFERASE"/>
    <property type="match status" value="1"/>
</dbReference>
<dbReference type="InterPro" id="IPR008884">
    <property type="entry name" value="TylF_MeTrfase"/>
</dbReference>